<protein>
    <submittedName>
        <fullName evidence="12">Cardiolipin synthase</fullName>
    </submittedName>
</protein>
<keyword evidence="1" id="KW-1003">Cell membrane</keyword>
<dbReference type="FunFam" id="3.30.870.10:FF:000014">
    <property type="entry name" value="Cardiolipin synthase"/>
    <property type="match status" value="1"/>
</dbReference>
<name>A0A8I1SNG0_9BACI</name>
<keyword evidence="2" id="KW-0444">Lipid biosynthesis</keyword>
<keyword evidence="7" id="KW-0443">Lipid metabolism</keyword>
<evidence type="ECO:0000256" key="9">
    <source>
        <dbReference type="ARBA" id="ARBA00023209"/>
    </source>
</evidence>
<keyword evidence="6" id="KW-1133">Transmembrane helix</keyword>
<keyword evidence="10" id="KW-1208">Phospholipid metabolism</keyword>
<dbReference type="AlphaFoldDB" id="A0A8I1SNG0"/>
<dbReference type="PANTHER" id="PTHR21248">
    <property type="entry name" value="CARDIOLIPIN SYNTHASE"/>
    <property type="match status" value="1"/>
</dbReference>
<dbReference type="GO" id="GO:0032049">
    <property type="term" value="P:cardiolipin biosynthetic process"/>
    <property type="evidence" value="ECO:0007669"/>
    <property type="project" value="UniProtKB-ARBA"/>
</dbReference>
<keyword evidence="3" id="KW-0808">Transferase</keyword>
<dbReference type="SUPFAM" id="SSF56024">
    <property type="entry name" value="Phospholipase D/nuclease"/>
    <property type="match status" value="2"/>
</dbReference>
<evidence type="ECO:0000256" key="4">
    <source>
        <dbReference type="ARBA" id="ARBA00022692"/>
    </source>
</evidence>
<dbReference type="InterPro" id="IPR001736">
    <property type="entry name" value="PLipase_D/transphosphatidylase"/>
</dbReference>
<evidence type="ECO:0000256" key="7">
    <source>
        <dbReference type="ARBA" id="ARBA00023098"/>
    </source>
</evidence>
<dbReference type="CDD" id="cd09112">
    <property type="entry name" value="PLDc_CLS_2"/>
    <property type="match status" value="1"/>
</dbReference>
<evidence type="ECO:0000256" key="10">
    <source>
        <dbReference type="ARBA" id="ARBA00023264"/>
    </source>
</evidence>
<evidence type="ECO:0000256" key="6">
    <source>
        <dbReference type="ARBA" id="ARBA00022989"/>
    </source>
</evidence>
<evidence type="ECO:0000256" key="1">
    <source>
        <dbReference type="ARBA" id="ARBA00022475"/>
    </source>
</evidence>
<evidence type="ECO:0000256" key="3">
    <source>
        <dbReference type="ARBA" id="ARBA00022679"/>
    </source>
</evidence>
<keyword evidence="9" id="KW-0594">Phospholipid biosynthesis</keyword>
<dbReference type="Proteomes" id="UP000664578">
    <property type="component" value="Unassembled WGS sequence"/>
</dbReference>
<dbReference type="CDD" id="cd09110">
    <property type="entry name" value="PLDc_CLS_1"/>
    <property type="match status" value="1"/>
</dbReference>
<organism evidence="12 13">
    <name type="scientific">Priestia flexa</name>
    <dbReference type="NCBI Taxonomy" id="86664"/>
    <lineage>
        <taxon>Bacteria</taxon>
        <taxon>Bacillati</taxon>
        <taxon>Bacillota</taxon>
        <taxon>Bacilli</taxon>
        <taxon>Bacillales</taxon>
        <taxon>Bacillaceae</taxon>
        <taxon>Priestia</taxon>
    </lineage>
</organism>
<gene>
    <name evidence="12" type="ORF">JF537_10725</name>
</gene>
<keyword evidence="5" id="KW-0677">Repeat</keyword>
<dbReference type="InterPro" id="IPR025202">
    <property type="entry name" value="PLD-like_dom"/>
</dbReference>
<evidence type="ECO:0000313" key="12">
    <source>
        <dbReference type="EMBL" id="MBN8252050.1"/>
    </source>
</evidence>
<evidence type="ECO:0000256" key="2">
    <source>
        <dbReference type="ARBA" id="ARBA00022516"/>
    </source>
</evidence>
<dbReference type="PANTHER" id="PTHR21248:SF7">
    <property type="entry name" value="MINOR CARDIOLIPIN SYNTHASE CLSB"/>
    <property type="match status" value="1"/>
</dbReference>
<dbReference type="PROSITE" id="PS50035">
    <property type="entry name" value="PLD"/>
    <property type="match status" value="2"/>
</dbReference>
<evidence type="ECO:0000259" key="11">
    <source>
        <dbReference type="PROSITE" id="PS50035"/>
    </source>
</evidence>
<dbReference type="GO" id="GO:0030572">
    <property type="term" value="F:phosphatidyltransferase activity"/>
    <property type="evidence" value="ECO:0007669"/>
    <property type="project" value="UniProtKB-ARBA"/>
</dbReference>
<accession>A0A8I1SNG0</accession>
<dbReference type="Gene3D" id="3.30.870.10">
    <property type="entry name" value="Endonuclease Chain A"/>
    <property type="match status" value="2"/>
</dbReference>
<keyword evidence="8" id="KW-0472">Membrane</keyword>
<evidence type="ECO:0000256" key="8">
    <source>
        <dbReference type="ARBA" id="ARBA00023136"/>
    </source>
</evidence>
<dbReference type="RefSeq" id="WP_206782613.1">
    <property type="nucleotide sequence ID" value="NZ_CM125968.1"/>
</dbReference>
<evidence type="ECO:0000313" key="13">
    <source>
        <dbReference type="Proteomes" id="UP000664578"/>
    </source>
</evidence>
<dbReference type="SMART" id="SM00155">
    <property type="entry name" value="PLDc"/>
    <property type="match status" value="2"/>
</dbReference>
<keyword evidence="4" id="KW-0812">Transmembrane</keyword>
<comment type="caution">
    <text evidence="12">The sequence shown here is derived from an EMBL/GenBank/DDBJ whole genome shotgun (WGS) entry which is preliminary data.</text>
</comment>
<reference evidence="12" key="1">
    <citation type="submission" date="2020-12" db="EMBL/GenBank/DDBJ databases">
        <title>PHA producing bacteria isolated from mangrove.</title>
        <authorList>
            <person name="Zheng W."/>
            <person name="Yu S."/>
            <person name="Huang Y."/>
        </authorList>
    </citation>
    <scope>NUCLEOTIDE SEQUENCE</scope>
    <source>
        <strain evidence="12">GN22-4</strain>
    </source>
</reference>
<dbReference type="EMBL" id="JAEMWV010000005">
    <property type="protein sequence ID" value="MBN8252050.1"/>
    <property type="molecule type" value="Genomic_DNA"/>
</dbReference>
<evidence type="ECO:0000256" key="5">
    <source>
        <dbReference type="ARBA" id="ARBA00022737"/>
    </source>
</evidence>
<feature type="domain" description="PLD phosphodiesterase" evidence="11">
    <location>
        <begin position="314"/>
        <end position="341"/>
    </location>
</feature>
<proteinExistence type="predicted"/>
<dbReference type="GeneID" id="93682497"/>
<feature type="domain" description="PLD phosphodiesterase" evidence="11">
    <location>
        <begin position="142"/>
        <end position="169"/>
    </location>
</feature>
<sequence>MFKKLMVILLLITCFFLLFQWDVKQGYKKYTKAHPYTETTAYTGKLTMFPEGSKLYTSLLTDMKQAESYIYLQFFIFRDDPISMKFIELLKEKAKHGVDVKFSVDRFGGKDISSSLIKEMEESGIEFAFSRPLQFPHLFYSLNHRNHRKLVAIDGHTSYIGGFNIGEEYLGNNEKLGYWRDYHLRIQGNGTYEIEKQFLKDWGEDTGATKNPHSLNKTASSNNQSAYQLVFATGETLENQVLELIKQAKKELIIATPYFIPNDTIMDAFEDAKERGVTITLIVPDTTDAWFTKPPSYPKTEELFNEGATVYLYTKGFFHGKVMIIDDKVANVSTANWDPRSFYLNDEASCLVYDQRFIEQVKKELKQDMKDSRKLTREIIDDIPIWEKSLVNTPEWIYYYF</sequence>
<dbReference type="Pfam" id="PF13091">
    <property type="entry name" value="PLDc_2"/>
    <property type="match status" value="2"/>
</dbReference>